<keyword evidence="3" id="KW-0597">Phosphoprotein</keyword>
<dbReference type="Gene3D" id="3.30.70.270">
    <property type="match status" value="1"/>
</dbReference>
<dbReference type="EC" id="2.7.7.65" evidence="1"/>
<dbReference type="GO" id="GO:0000160">
    <property type="term" value="P:phosphorelay signal transduction system"/>
    <property type="evidence" value="ECO:0007669"/>
    <property type="project" value="InterPro"/>
</dbReference>
<proteinExistence type="predicted"/>
<dbReference type="AlphaFoldDB" id="F2NCJ7"/>
<dbReference type="InterPro" id="IPR050469">
    <property type="entry name" value="Diguanylate_Cyclase"/>
</dbReference>
<evidence type="ECO:0000259" key="6">
    <source>
        <dbReference type="PROSITE" id="PS50110"/>
    </source>
</evidence>
<feature type="coiled-coil region" evidence="4">
    <location>
        <begin position="179"/>
        <end position="209"/>
    </location>
</feature>
<dbReference type="InterPro" id="IPR043128">
    <property type="entry name" value="Rev_trsase/Diguanyl_cyclase"/>
</dbReference>
<dbReference type="GO" id="GO:0005886">
    <property type="term" value="C:plasma membrane"/>
    <property type="evidence" value="ECO:0007669"/>
    <property type="project" value="TreeGrafter"/>
</dbReference>
<sequence length="392" mass="44473">MEVERRREAIKHVKELLAEPVEILVVDDCPVQAELLRYILENQKYLVSIARNGQEALDKLEERRPTLVISDIAMPEMDGFELCRRIKAVDRFKDLPVIILTSLNDLSHVMQGLKCGTDNFISKPYSAEFLLSRIRHVLMNQGLRKTRPHQMGMEIFFDGQKHFIKSDRVQILDLLISTFEGAVEKNKALEEANRELIKARDLLQRQTEELMALSLRDGLTGLYNRRAFMTLAEHQLKVAERTETSLLLMFIDLDDLKAVNDLYGHAMGDRVLVATANILGTVFRQSDLVARLGGDEFVVLYLCSNADAPEAVVERLQKRLRQYNACPKEHPNNLSLSIGFAWYNPGCPVPLEELLQEADDMMYAQKKAKKQGVGYPSPSDLATPPSGKGMLH</sequence>
<evidence type="ECO:0000313" key="8">
    <source>
        <dbReference type="EMBL" id="AEB09131.1"/>
    </source>
</evidence>
<organism evidence="8 9">
    <name type="scientific">Desulfobacca acetoxidans (strain ATCC 700848 / DSM 11109 / ASRB2)</name>
    <dbReference type="NCBI Taxonomy" id="880072"/>
    <lineage>
        <taxon>Bacteria</taxon>
        <taxon>Pseudomonadati</taxon>
        <taxon>Thermodesulfobacteriota</taxon>
        <taxon>Desulfobaccia</taxon>
        <taxon>Desulfobaccales</taxon>
        <taxon>Desulfobaccaceae</taxon>
        <taxon>Desulfobacca</taxon>
    </lineage>
</organism>
<dbReference type="InterPro" id="IPR011006">
    <property type="entry name" value="CheY-like_superfamily"/>
</dbReference>
<evidence type="ECO:0000256" key="3">
    <source>
        <dbReference type="PROSITE-ProRule" id="PRU00169"/>
    </source>
</evidence>
<evidence type="ECO:0000313" key="9">
    <source>
        <dbReference type="Proteomes" id="UP000000483"/>
    </source>
</evidence>
<dbReference type="NCBIfam" id="TIGR00254">
    <property type="entry name" value="GGDEF"/>
    <property type="match status" value="1"/>
</dbReference>
<dbReference type="KEGG" id="dao:Desac_1272"/>
<keyword evidence="4" id="KW-0175">Coiled coil</keyword>
<dbReference type="SMART" id="SM00267">
    <property type="entry name" value="GGDEF"/>
    <property type="match status" value="1"/>
</dbReference>
<dbReference type="Pfam" id="PF00072">
    <property type="entry name" value="Response_reg"/>
    <property type="match status" value="1"/>
</dbReference>
<evidence type="ECO:0000256" key="5">
    <source>
        <dbReference type="SAM" id="MobiDB-lite"/>
    </source>
</evidence>
<dbReference type="FunFam" id="3.30.70.270:FF:000001">
    <property type="entry name" value="Diguanylate cyclase domain protein"/>
    <property type="match status" value="1"/>
</dbReference>
<dbReference type="Proteomes" id="UP000000483">
    <property type="component" value="Chromosome"/>
</dbReference>
<feature type="domain" description="GGDEF" evidence="7">
    <location>
        <begin position="244"/>
        <end position="378"/>
    </location>
</feature>
<gene>
    <name evidence="8" type="ordered locus">Desac_1272</name>
</gene>
<comment type="catalytic activity">
    <reaction evidence="2">
        <text>2 GTP = 3',3'-c-di-GMP + 2 diphosphate</text>
        <dbReference type="Rhea" id="RHEA:24898"/>
        <dbReference type="ChEBI" id="CHEBI:33019"/>
        <dbReference type="ChEBI" id="CHEBI:37565"/>
        <dbReference type="ChEBI" id="CHEBI:58805"/>
        <dbReference type="EC" id="2.7.7.65"/>
    </reaction>
</comment>
<name>F2NCJ7_DESAR</name>
<dbReference type="PANTHER" id="PTHR45138:SF9">
    <property type="entry name" value="DIGUANYLATE CYCLASE DGCM-RELATED"/>
    <property type="match status" value="1"/>
</dbReference>
<evidence type="ECO:0000256" key="2">
    <source>
        <dbReference type="ARBA" id="ARBA00034247"/>
    </source>
</evidence>
<dbReference type="PANTHER" id="PTHR45138">
    <property type="entry name" value="REGULATORY COMPONENTS OF SENSORY TRANSDUCTION SYSTEM"/>
    <property type="match status" value="1"/>
</dbReference>
<dbReference type="eggNOG" id="COG3706">
    <property type="taxonomic scope" value="Bacteria"/>
</dbReference>
<dbReference type="SMART" id="SM00448">
    <property type="entry name" value="REC"/>
    <property type="match status" value="1"/>
</dbReference>
<dbReference type="SUPFAM" id="SSF55073">
    <property type="entry name" value="Nucleotide cyclase"/>
    <property type="match status" value="1"/>
</dbReference>
<dbReference type="CDD" id="cd01949">
    <property type="entry name" value="GGDEF"/>
    <property type="match status" value="1"/>
</dbReference>
<keyword evidence="9" id="KW-1185">Reference proteome</keyword>
<dbReference type="GO" id="GO:1902201">
    <property type="term" value="P:negative regulation of bacterial-type flagellum-dependent cell motility"/>
    <property type="evidence" value="ECO:0007669"/>
    <property type="project" value="TreeGrafter"/>
</dbReference>
<dbReference type="PROSITE" id="PS50110">
    <property type="entry name" value="RESPONSE_REGULATORY"/>
    <property type="match status" value="1"/>
</dbReference>
<dbReference type="EMBL" id="CP002629">
    <property type="protein sequence ID" value="AEB09131.1"/>
    <property type="molecule type" value="Genomic_DNA"/>
</dbReference>
<evidence type="ECO:0000259" key="7">
    <source>
        <dbReference type="PROSITE" id="PS50887"/>
    </source>
</evidence>
<dbReference type="STRING" id="880072.Desac_1272"/>
<feature type="modified residue" description="4-aspartylphosphate" evidence="3">
    <location>
        <position position="71"/>
    </location>
</feature>
<feature type="region of interest" description="Disordered" evidence="5">
    <location>
        <begin position="369"/>
        <end position="392"/>
    </location>
</feature>
<dbReference type="Gene3D" id="3.40.50.2300">
    <property type="match status" value="1"/>
</dbReference>
<protein>
    <recommendedName>
        <fullName evidence="1">diguanylate cyclase</fullName>
        <ecNumber evidence="1">2.7.7.65</ecNumber>
    </recommendedName>
</protein>
<reference evidence="8 9" key="1">
    <citation type="journal article" date="2011" name="Stand. Genomic Sci.">
        <title>Complete genome sequence of the acetate-degrading sulfate reducer Desulfobacca acetoxidans type strain (ASRB2).</title>
        <authorList>
            <person name="Goker M."/>
            <person name="Teshima H."/>
            <person name="Lapidus A."/>
            <person name="Nolan M."/>
            <person name="Lucas S."/>
            <person name="Hammon N."/>
            <person name="Deshpande S."/>
            <person name="Cheng J.F."/>
            <person name="Tapia R."/>
            <person name="Han C."/>
            <person name="Goodwin L."/>
            <person name="Pitluck S."/>
            <person name="Huntemann M."/>
            <person name="Liolios K."/>
            <person name="Ivanova N."/>
            <person name="Pagani I."/>
            <person name="Mavromatis K."/>
            <person name="Ovchinikova G."/>
            <person name="Pati A."/>
            <person name="Chen A."/>
            <person name="Palaniappan K."/>
            <person name="Land M."/>
            <person name="Hauser L."/>
            <person name="Brambilla E.M."/>
            <person name="Rohde M."/>
            <person name="Spring S."/>
            <person name="Detter J.C."/>
            <person name="Woyke T."/>
            <person name="Bristow J."/>
            <person name="Eisen J.A."/>
            <person name="Markowitz V."/>
            <person name="Hugenholtz P."/>
            <person name="Kyrpides N.C."/>
            <person name="Klenk H.P."/>
        </authorList>
    </citation>
    <scope>NUCLEOTIDE SEQUENCE [LARGE SCALE GENOMIC DNA]</scope>
    <source>
        <strain evidence="9">ATCC 700848 / DSM 11109 / ASRB2</strain>
    </source>
</reference>
<reference evidence="9" key="2">
    <citation type="submission" date="2011-03" db="EMBL/GenBank/DDBJ databases">
        <title>The complete genome of Desulfobacca acetoxidans DSM 11109.</title>
        <authorList>
            <consortium name="US DOE Joint Genome Institute (JGI-PGF)"/>
            <person name="Lucas S."/>
            <person name="Copeland A."/>
            <person name="Lapidus A."/>
            <person name="Bruce D."/>
            <person name="Goodwin L."/>
            <person name="Pitluck S."/>
            <person name="Peters L."/>
            <person name="Kyrpides N."/>
            <person name="Mavromatis K."/>
            <person name="Ivanova N."/>
            <person name="Ovchinnikova G."/>
            <person name="Teshima H."/>
            <person name="Detter J.C."/>
            <person name="Han C."/>
            <person name="Land M."/>
            <person name="Hauser L."/>
            <person name="Markowitz V."/>
            <person name="Cheng J.-F."/>
            <person name="Hugenholtz P."/>
            <person name="Woyke T."/>
            <person name="Wu D."/>
            <person name="Spring S."/>
            <person name="Schueler E."/>
            <person name="Brambilla E."/>
            <person name="Klenk H.-P."/>
            <person name="Eisen J.A."/>
        </authorList>
    </citation>
    <scope>NUCLEOTIDE SEQUENCE [LARGE SCALE GENOMIC DNA]</scope>
    <source>
        <strain evidence="9">ATCC 700848 / DSM 11109 / ASRB2</strain>
    </source>
</reference>
<feature type="domain" description="Response regulatory" evidence="6">
    <location>
        <begin position="22"/>
        <end position="138"/>
    </location>
</feature>
<evidence type="ECO:0000256" key="1">
    <source>
        <dbReference type="ARBA" id="ARBA00012528"/>
    </source>
</evidence>
<dbReference type="GO" id="GO:0052621">
    <property type="term" value="F:diguanylate cyclase activity"/>
    <property type="evidence" value="ECO:0007669"/>
    <property type="project" value="UniProtKB-EC"/>
</dbReference>
<dbReference type="OrthoDB" id="9759607at2"/>
<dbReference type="InterPro" id="IPR029787">
    <property type="entry name" value="Nucleotide_cyclase"/>
</dbReference>
<dbReference type="RefSeq" id="WP_013706243.1">
    <property type="nucleotide sequence ID" value="NC_015388.1"/>
</dbReference>
<dbReference type="Pfam" id="PF00990">
    <property type="entry name" value="GGDEF"/>
    <property type="match status" value="1"/>
</dbReference>
<dbReference type="InterPro" id="IPR000160">
    <property type="entry name" value="GGDEF_dom"/>
</dbReference>
<dbReference type="GO" id="GO:0043709">
    <property type="term" value="P:cell adhesion involved in single-species biofilm formation"/>
    <property type="evidence" value="ECO:0007669"/>
    <property type="project" value="TreeGrafter"/>
</dbReference>
<dbReference type="InterPro" id="IPR001789">
    <property type="entry name" value="Sig_transdc_resp-reg_receiver"/>
</dbReference>
<evidence type="ECO:0000256" key="4">
    <source>
        <dbReference type="SAM" id="Coils"/>
    </source>
</evidence>
<dbReference type="HOGENOM" id="CLU_000445_11_28_7"/>
<accession>F2NCJ7</accession>
<dbReference type="SUPFAM" id="SSF52172">
    <property type="entry name" value="CheY-like"/>
    <property type="match status" value="1"/>
</dbReference>
<dbReference type="PROSITE" id="PS50887">
    <property type="entry name" value="GGDEF"/>
    <property type="match status" value="1"/>
</dbReference>